<gene>
    <name evidence="2" type="primary">ORF144389</name>
</gene>
<protein>
    <submittedName>
        <fullName evidence="2">Uncharacterized protein</fullName>
    </submittedName>
</protein>
<evidence type="ECO:0000256" key="1">
    <source>
        <dbReference type="SAM" id="Phobius"/>
    </source>
</evidence>
<organism evidence="2">
    <name type="scientific">Arion vulgaris</name>
    <dbReference type="NCBI Taxonomy" id="1028688"/>
    <lineage>
        <taxon>Eukaryota</taxon>
        <taxon>Metazoa</taxon>
        <taxon>Spiralia</taxon>
        <taxon>Lophotrochozoa</taxon>
        <taxon>Mollusca</taxon>
        <taxon>Gastropoda</taxon>
        <taxon>Heterobranchia</taxon>
        <taxon>Euthyneura</taxon>
        <taxon>Panpulmonata</taxon>
        <taxon>Eupulmonata</taxon>
        <taxon>Stylommatophora</taxon>
        <taxon>Helicina</taxon>
        <taxon>Arionoidea</taxon>
        <taxon>Arionidae</taxon>
        <taxon>Arion</taxon>
    </lineage>
</organism>
<evidence type="ECO:0000313" key="2">
    <source>
        <dbReference type="EMBL" id="CEK84766.1"/>
    </source>
</evidence>
<feature type="transmembrane region" description="Helical" evidence="1">
    <location>
        <begin position="20"/>
        <end position="40"/>
    </location>
</feature>
<dbReference type="EMBL" id="HACG01037901">
    <property type="protein sequence ID" value="CEK84766.1"/>
    <property type="molecule type" value="Transcribed_RNA"/>
</dbReference>
<keyword evidence="1" id="KW-1133">Transmembrane helix</keyword>
<name>A0A0B7AXG6_9EUPU</name>
<accession>A0A0B7AXG6</accession>
<proteinExistence type="predicted"/>
<dbReference type="AlphaFoldDB" id="A0A0B7AXG6"/>
<reference evidence="2" key="1">
    <citation type="submission" date="2014-12" db="EMBL/GenBank/DDBJ databases">
        <title>Insight into the proteome of Arion vulgaris.</title>
        <authorList>
            <person name="Aradska J."/>
            <person name="Bulat T."/>
            <person name="Smidak R."/>
            <person name="Sarate P."/>
            <person name="Gangsoo J."/>
            <person name="Sialana F."/>
            <person name="Bilban M."/>
            <person name="Lubec G."/>
        </authorList>
    </citation>
    <scope>NUCLEOTIDE SEQUENCE</scope>
    <source>
        <tissue evidence="2">Skin</tissue>
    </source>
</reference>
<keyword evidence="1" id="KW-0812">Transmembrane</keyword>
<keyword evidence="1" id="KW-0472">Membrane</keyword>
<sequence length="50" mass="5672">MSVIVILSPFYELFSTSGHIISTILPMFFFIFPLDIQAVFSHQLPIRGLS</sequence>